<keyword evidence="3" id="KW-0472">Membrane</keyword>
<dbReference type="Pfam" id="PF14310">
    <property type="entry name" value="Fn3-like"/>
    <property type="match status" value="1"/>
</dbReference>
<protein>
    <recommendedName>
        <fullName evidence="4">Fibronectin type III-like domain-containing protein</fullName>
    </recommendedName>
</protein>
<dbReference type="SUPFAM" id="SSF52279">
    <property type="entry name" value="Beta-D-glucan exohydrolase, C-terminal domain"/>
    <property type="match status" value="1"/>
</dbReference>
<evidence type="ECO:0000313" key="5">
    <source>
        <dbReference type="EMBL" id="KUH59146.1"/>
    </source>
</evidence>
<dbReference type="SUPFAM" id="SSF51445">
    <property type="entry name" value="(Trans)glycosidases"/>
    <property type="match status" value="1"/>
</dbReference>
<dbReference type="InterPro" id="IPR050288">
    <property type="entry name" value="Cellulose_deg_GH3"/>
</dbReference>
<dbReference type="Proteomes" id="UP000054078">
    <property type="component" value="Unassembled WGS sequence"/>
</dbReference>
<dbReference type="InterPro" id="IPR002772">
    <property type="entry name" value="Glyco_hydro_3_C"/>
</dbReference>
<evidence type="ECO:0000256" key="1">
    <source>
        <dbReference type="ARBA" id="ARBA00005336"/>
    </source>
</evidence>
<dbReference type="EMBL" id="LOJF01000001">
    <property type="protein sequence ID" value="KUH59146.1"/>
    <property type="molecule type" value="Genomic_DNA"/>
</dbReference>
<dbReference type="Gene3D" id="3.40.50.1700">
    <property type="entry name" value="Glycoside hydrolase family 3 C-terminal domain"/>
    <property type="match status" value="1"/>
</dbReference>
<keyword evidence="6" id="KW-1185">Reference proteome</keyword>
<feature type="transmembrane region" description="Helical" evidence="3">
    <location>
        <begin position="21"/>
        <end position="48"/>
    </location>
</feature>
<dbReference type="Gene3D" id="3.20.20.300">
    <property type="entry name" value="Glycoside hydrolase, family 3, N-terminal domain"/>
    <property type="match status" value="1"/>
</dbReference>
<dbReference type="InterPro" id="IPR026891">
    <property type="entry name" value="Fn3-like"/>
</dbReference>
<evidence type="ECO:0000313" key="6">
    <source>
        <dbReference type="Proteomes" id="UP000054078"/>
    </source>
</evidence>
<organism evidence="5 6">
    <name type="scientific">Tractidigestivibacter scatoligenes</name>
    <name type="common">Olsenella scatoligenes</name>
    <dbReference type="NCBI Taxonomy" id="1299998"/>
    <lineage>
        <taxon>Bacteria</taxon>
        <taxon>Bacillati</taxon>
        <taxon>Actinomycetota</taxon>
        <taxon>Coriobacteriia</taxon>
        <taxon>Coriobacteriales</taxon>
        <taxon>Atopobiaceae</taxon>
        <taxon>Tractidigestivibacter</taxon>
    </lineage>
</organism>
<comment type="similarity">
    <text evidence="1">Belongs to the glycosyl hydrolase 3 family.</text>
</comment>
<dbReference type="SMART" id="SM01217">
    <property type="entry name" value="Fn3_like"/>
    <property type="match status" value="1"/>
</dbReference>
<dbReference type="STRING" id="1299998.AUL39_02100"/>
<dbReference type="GO" id="GO:0004553">
    <property type="term" value="F:hydrolase activity, hydrolyzing O-glycosyl compounds"/>
    <property type="evidence" value="ECO:0007669"/>
    <property type="project" value="InterPro"/>
</dbReference>
<dbReference type="Gene3D" id="2.60.40.10">
    <property type="entry name" value="Immunoglobulins"/>
    <property type="match status" value="1"/>
</dbReference>
<evidence type="ECO:0000256" key="3">
    <source>
        <dbReference type="SAM" id="Phobius"/>
    </source>
</evidence>
<dbReference type="OrthoDB" id="3187562at2"/>
<proteinExistence type="inferred from homology"/>
<sequence>MADEKDKPTKPTKPVKRPKKALFVIMCILSVLVVAVTLVVGVVASPYFDLVTTFTTKPDMASTEVQQASQATRDITEEVEAEGVTLLKNENDALPLEGVTKVNVFGSTADNNFSYGGTGSGSGDTSKNVTFYQGLEDAGLSVNPNLKQFYDENAISAQDMGLVGTDWNLYELPQSSYTQDVIDDAKAYSDTAIVVLTRKGGEGFDLPTDMAAYEGSEAGRSYLELSPNEEDLLAMVEGNFDRVIVVLNSPNAMELGFVDAPQVDAALWVGTPGATGCEAIGKVLTGAVNPSGRTVDTFPYDVESAPSYYNFGAHDYSNVQHTNQSMFAGSGDATAGTENVHFVDYVEGIYVGYRYYETAAADGYIDYDATVQYPFGYGLSYTTFDEKIADFSDDGTTITMTVDVTNTGDVAGKDVVEAYYSAPYTPGGIEKSAVVLAGFDKTKLLEPGETQTLKISWTHEDMASYDYTGVKAKGGAYVLEAGDYQVSLRRNSHDVVDTRTVTIDRDYIYNDANDGARSSDGVAATNQFDDVSFDGGVTYLSRADWAGTFPTMAPAEKEAPAEIKDALDNPAPVENPDVDDVTYGAKNGLTLADMTGLSYDDPQWDKLLDQMTLNEQKMLVSNGGWMTFSAKSVGKPAIVECDGPNGVNNIMASYNGTQLTGQSVLGYTWNKELAQRVGELFAQEATALKVGGLYAPGADTHRSPFGGRNYEYVSEDGLLTGEIVAAEVRGIQSQGVYCYVKHFALNDQETHRGDAGGLVTWANEQSMREIYLRPFEIAVKDGGTMAIMSSYNRLGTTPTAESHALLTQVLRNEWGFRGSVVTDCILSADTVNINRGLRAGNDLYLAFMQNNMLTSDTLETAAGHQALRNACHNIFYTEANSSSTFTVGMFGQSPLITAVEVVLAAIIALLGTYFVRRHMKMKRWRAQQQ</sequence>
<evidence type="ECO:0000259" key="4">
    <source>
        <dbReference type="SMART" id="SM01217"/>
    </source>
</evidence>
<comment type="caution">
    <text evidence="5">The sequence shown here is derived from an EMBL/GenBank/DDBJ whole genome shotgun (WGS) entry which is preliminary data.</text>
</comment>
<feature type="transmembrane region" description="Helical" evidence="3">
    <location>
        <begin position="895"/>
        <end position="915"/>
    </location>
</feature>
<evidence type="ECO:0000256" key="2">
    <source>
        <dbReference type="ARBA" id="ARBA00022801"/>
    </source>
</evidence>
<dbReference type="PANTHER" id="PTHR42715">
    <property type="entry name" value="BETA-GLUCOSIDASE"/>
    <property type="match status" value="1"/>
</dbReference>
<dbReference type="PRINTS" id="PR00133">
    <property type="entry name" value="GLHYDRLASE3"/>
</dbReference>
<keyword evidence="3" id="KW-1133">Transmembrane helix</keyword>
<dbReference type="RefSeq" id="WP_059053109.1">
    <property type="nucleotide sequence ID" value="NZ_LOJF01000001.1"/>
</dbReference>
<dbReference type="InterPro" id="IPR036962">
    <property type="entry name" value="Glyco_hydro_3_N_sf"/>
</dbReference>
<dbReference type="InterPro" id="IPR036881">
    <property type="entry name" value="Glyco_hydro_3_C_sf"/>
</dbReference>
<reference evidence="5 6" key="1">
    <citation type="submission" date="2015-12" db="EMBL/GenBank/DDBJ databases">
        <title>Draft Genome Sequence of Olsenella scatoligenes SK9K4T; a Producer of 3-Methylindole- (skatole) and 4-Methylphenol- (p-cresol) Isolated from Pig Feces.</title>
        <authorList>
            <person name="Li X."/>
            <person name="Borg B."/>
            <person name="Canibe N."/>
        </authorList>
    </citation>
    <scope>NUCLEOTIDE SEQUENCE [LARGE SCALE GENOMIC DNA]</scope>
    <source>
        <strain evidence="5 6">SK9K4</strain>
    </source>
</reference>
<name>A0A100YWU1_TRASO</name>
<dbReference type="InterPro" id="IPR013783">
    <property type="entry name" value="Ig-like_fold"/>
</dbReference>
<feature type="domain" description="Fibronectin type III-like" evidence="4">
    <location>
        <begin position="414"/>
        <end position="492"/>
    </location>
</feature>
<dbReference type="InterPro" id="IPR001764">
    <property type="entry name" value="Glyco_hydro_3_N"/>
</dbReference>
<keyword evidence="3" id="KW-0812">Transmembrane</keyword>
<gene>
    <name evidence="5" type="ORF">AUL39_02100</name>
</gene>
<dbReference type="PANTHER" id="PTHR42715:SF10">
    <property type="entry name" value="BETA-GLUCOSIDASE"/>
    <property type="match status" value="1"/>
</dbReference>
<accession>A0A100YWU1</accession>
<dbReference type="GO" id="GO:0005975">
    <property type="term" value="P:carbohydrate metabolic process"/>
    <property type="evidence" value="ECO:0007669"/>
    <property type="project" value="InterPro"/>
</dbReference>
<dbReference type="Pfam" id="PF01915">
    <property type="entry name" value="Glyco_hydro_3_C"/>
    <property type="match status" value="1"/>
</dbReference>
<dbReference type="AlphaFoldDB" id="A0A100YWU1"/>
<keyword evidence="2" id="KW-0378">Hydrolase</keyword>
<dbReference type="Pfam" id="PF00933">
    <property type="entry name" value="Glyco_hydro_3"/>
    <property type="match status" value="1"/>
</dbReference>
<dbReference type="InterPro" id="IPR017853">
    <property type="entry name" value="GH"/>
</dbReference>